<comment type="caution">
    <text evidence="2">The sequence shown here is derived from an EMBL/GenBank/DDBJ whole genome shotgun (WGS) entry which is preliminary data.</text>
</comment>
<reference evidence="3" key="1">
    <citation type="journal article" date="2019" name="Int. J. Syst. Evol. Microbiol.">
        <title>The Global Catalogue of Microorganisms (GCM) 10K type strain sequencing project: providing services to taxonomists for standard genome sequencing and annotation.</title>
        <authorList>
            <consortium name="The Broad Institute Genomics Platform"/>
            <consortium name="The Broad Institute Genome Sequencing Center for Infectious Disease"/>
            <person name="Wu L."/>
            <person name="Ma J."/>
        </authorList>
    </citation>
    <scope>NUCLEOTIDE SEQUENCE [LARGE SCALE GENOMIC DNA]</scope>
    <source>
        <strain evidence="3">JCM 18401</strain>
    </source>
</reference>
<dbReference type="Pfam" id="PF21880">
    <property type="entry name" value="DUF6916"/>
    <property type="match status" value="1"/>
</dbReference>
<evidence type="ECO:0000313" key="2">
    <source>
        <dbReference type="EMBL" id="GAA4875137.1"/>
    </source>
</evidence>
<sequence length="98" mass="11150">MHVYDYEHFSRLRNTQLTLSDSQENQIDVTVIDVLENKVNEAYDAFSVTLQTQQPLTCPQGIYQLSGPTFGDKEFFLVPIAPNQLHLVISHARITEAV</sequence>
<keyword evidence="3" id="KW-1185">Reference proteome</keyword>
<dbReference type="InterPro" id="IPR054209">
    <property type="entry name" value="DUF6916"/>
</dbReference>
<evidence type="ECO:0000259" key="1">
    <source>
        <dbReference type="Pfam" id="PF21880"/>
    </source>
</evidence>
<proteinExistence type="predicted"/>
<gene>
    <name evidence="2" type="ORF">GCM10023333_05420</name>
</gene>
<feature type="domain" description="DUF6916" evidence="1">
    <location>
        <begin position="5"/>
        <end position="84"/>
    </location>
</feature>
<accession>A0ABP9EC69</accession>
<organism evidence="2 3">
    <name type="scientific">Ferrimonas pelagia</name>
    <dbReference type="NCBI Taxonomy" id="1177826"/>
    <lineage>
        <taxon>Bacteria</taxon>
        <taxon>Pseudomonadati</taxon>
        <taxon>Pseudomonadota</taxon>
        <taxon>Gammaproteobacteria</taxon>
        <taxon>Alteromonadales</taxon>
        <taxon>Ferrimonadaceae</taxon>
        <taxon>Ferrimonas</taxon>
    </lineage>
</organism>
<dbReference type="Proteomes" id="UP001499988">
    <property type="component" value="Unassembled WGS sequence"/>
</dbReference>
<name>A0ABP9EC69_9GAMM</name>
<evidence type="ECO:0000313" key="3">
    <source>
        <dbReference type="Proteomes" id="UP001499988"/>
    </source>
</evidence>
<protein>
    <recommendedName>
        <fullName evidence="1">DUF6916 domain-containing protein</fullName>
    </recommendedName>
</protein>
<dbReference type="EMBL" id="BAABJZ010000006">
    <property type="protein sequence ID" value="GAA4875137.1"/>
    <property type="molecule type" value="Genomic_DNA"/>
</dbReference>
<dbReference type="RefSeq" id="WP_345333161.1">
    <property type="nucleotide sequence ID" value="NZ_BAABJZ010000006.1"/>
</dbReference>